<dbReference type="OrthoDB" id="2219495at2759"/>
<comment type="caution">
    <text evidence="8">The sequence shown here is derived from an EMBL/GenBank/DDBJ whole genome shotgun (WGS) entry which is preliminary data.</text>
</comment>
<protein>
    <recommendedName>
        <fullName evidence="7">FAD dependent oxidoreductase domain-containing protein</fullName>
    </recommendedName>
</protein>
<dbReference type="Proteomes" id="UP000287166">
    <property type="component" value="Unassembled WGS sequence"/>
</dbReference>
<evidence type="ECO:0000256" key="4">
    <source>
        <dbReference type="ARBA" id="ARBA00022827"/>
    </source>
</evidence>
<keyword evidence="9" id="KW-1185">Reference proteome</keyword>
<dbReference type="PANTHER" id="PTHR10961">
    <property type="entry name" value="PEROXISOMAL SARCOSINE OXIDASE"/>
    <property type="match status" value="1"/>
</dbReference>
<dbReference type="Pfam" id="PF01266">
    <property type="entry name" value="DAO"/>
    <property type="match status" value="1"/>
</dbReference>
<evidence type="ECO:0000256" key="6">
    <source>
        <dbReference type="SAM" id="MobiDB-lite"/>
    </source>
</evidence>
<dbReference type="InterPro" id="IPR045170">
    <property type="entry name" value="MTOX"/>
</dbReference>
<dbReference type="SUPFAM" id="SSF51905">
    <property type="entry name" value="FAD/NAD(P)-binding domain"/>
    <property type="match status" value="1"/>
</dbReference>
<organism evidence="8 9">
    <name type="scientific">Sparassis crispa</name>
    <dbReference type="NCBI Taxonomy" id="139825"/>
    <lineage>
        <taxon>Eukaryota</taxon>
        <taxon>Fungi</taxon>
        <taxon>Dikarya</taxon>
        <taxon>Basidiomycota</taxon>
        <taxon>Agaricomycotina</taxon>
        <taxon>Agaricomycetes</taxon>
        <taxon>Polyporales</taxon>
        <taxon>Sparassidaceae</taxon>
        <taxon>Sparassis</taxon>
    </lineage>
</organism>
<dbReference type="GO" id="GO:0008115">
    <property type="term" value="F:sarcosine oxidase activity"/>
    <property type="evidence" value="ECO:0007669"/>
    <property type="project" value="TreeGrafter"/>
</dbReference>
<accession>A0A401GB05</accession>
<evidence type="ECO:0000256" key="2">
    <source>
        <dbReference type="ARBA" id="ARBA00010989"/>
    </source>
</evidence>
<evidence type="ECO:0000256" key="1">
    <source>
        <dbReference type="ARBA" id="ARBA00001974"/>
    </source>
</evidence>
<reference evidence="8 9" key="1">
    <citation type="journal article" date="2018" name="Sci. Rep.">
        <title>Genome sequence of the cauliflower mushroom Sparassis crispa (Hanabiratake) and its association with beneficial usage.</title>
        <authorList>
            <person name="Kiyama R."/>
            <person name="Furutani Y."/>
            <person name="Kawaguchi K."/>
            <person name="Nakanishi T."/>
        </authorList>
    </citation>
    <scope>NUCLEOTIDE SEQUENCE [LARGE SCALE GENOMIC DNA]</scope>
</reference>
<dbReference type="InterPro" id="IPR006076">
    <property type="entry name" value="FAD-dep_OxRdtase"/>
</dbReference>
<evidence type="ECO:0000313" key="9">
    <source>
        <dbReference type="Proteomes" id="UP000287166"/>
    </source>
</evidence>
<dbReference type="EMBL" id="BFAD01000002">
    <property type="protein sequence ID" value="GBE79354.1"/>
    <property type="molecule type" value="Genomic_DNA"/>
</dbReference>
<dbReference type="STRING" id="139825.A0A401GB05"/>
<name>A0A401GB05_9APHY</name>
<evidence type="ECO:0000256" key="3">
    <source>
        <dbReference type="ARBA" id="ARBA00022630"/>
    </source>
</evidence>
<dbReference type="Gene3D" id="3.50.50.60">
    <property type="entry name" value="FAD/NAD(P)-binding domain"/>
    <property type="match status" value="1"/>
</dbReference>
<dbReference type="PANTHER" id="PTHR10961:SF15">
    <property type="entry name" value="FAD DEPENDENT OXIDOREDUCTASE DOMAIN-CONTAINING PROTEIN"/>
    <property type="match status" value="1"/>
</dbReference>
<dbReference type="InParanoid" id="A0A401GB05"/>
<keyword evidence="4" id="KW-0274">FAD</keyword>
<evidence type="ECO:0000256" key="5">
    <source>
        <dbReference type="ARBA" id="ARBA00023002"/>
    </source>
</evidence>
<gene>
    <name evidence="8" type="ORF">SCP_0205520</name>
</gene>
<evidence type="ECO:0000313" key="8">
    <source>
        <dbReference type="EMBL" id="GBE79354.1"/>
    </source>
</evidence>
<dbReference type="AlphaFoldDB" id="A0A401GB05"/>
<sequence length="481" mass="53135">MSTPPTKPRVLIVGAGIFGLSTGYYLSEDGYNDITLFDQHPYDSEQGYTMNPLSTAASVDEHKIFRASYGNELVYQRLAYEAREAWKKWNEELGPGNEIFIESGMLRLQHGTHLSGLERRTQKNMVAEGLRETQYILSNENDVRRAKEDGWAEKLVKFPIPGTNGKEHFEAVLDTTAGFVFCSRGCAYLADKLRKKGAKFVHGLEKGAVTSFKIEGSGDSKRIAGIVTKDGKEHAGDLVIVAGGSATPILVPESRSVLEATAGSVAFVGLPPRKEAPELWEKYSPQHRPVIIGHDPDTTGKEVGSRSIYIFPRNSEGLVKIGYRVTKYTNYVNLPGSERPIAVPLRPGVDDTALPLQSVEAIKTFVSTFMPDLASFPIVKTRLCFYTDTADNAFLIDYVPGYSDTLFLCTGGSGHGAKFTPVLGKHVRDVIQKKPKTELTKTWRWRPELPLGNGLEEGPTGPRTFEKYERSTPADLVRSGW</sequence>
<dbReference type="RefSeq" id="XP_027610267.1">
    <property type="nucleotide sequence ID" value="XM_027754466.1"/>
</dbReference>
<comment type="similarity">
    <text evidence="2">Belongs to the MSOX/MTOX family.</text>
</comment>
<evidence type="ECO:0000259" key="7">
    <source>
        <dbReference type="Pfam" id="PF01266"/>
    </source>
</evidence>
<feature type="region of interest" description="Disordered" evidence="6">
    <location>
        <begin position="450"/>
        <end position="469"/>
    </location>
</feature>
<dbReference type="GeneID" id="38776271"/>
<dbReference type="InterPro" id="IPR036188">
    <property type="entry name" value="FAD/NAD-bd_sf"/>
</dbReference>
<comment type="cofactor">
    <cofactor evidence="1">
        <name>FAD</name>
        <dbReference type="ChEBI" id="CHEBI:57692"/>
    </cofactor>
</comment>
<proteinExistence type="inferred from homology"/>
<keyword evidence="5" id="KW-0560">Oxidoreductase</keyword>
<feature type="domain" description="FAD dependent oxidoreductase" evidence="7">
    <location>
        <begin position="9"/>
        <end position="428"/>
    </location>
</feature>
<dbReference type="GO" id="GO:0050660">
    <property type="term" value="F:flavin adenine dinucleotide binding"/>
    <property type="evidence" value="ECO:0007669"/>
    <property type="project" value="InterPro"/>
</dbReference>
<keyword evidence="3" id="KW-0285">Flavoprotein</keyword>
<dbReference type="Gene3D" id="3.30.9.10">
    <property type="entry name" value="D-Amino Acid Oxidase, subunit A, domain 2"/>
    <property type="match status" value="1"/>
</dbReference>